<gene>
    <name evidence="2" type="ORF">NPIL_671491</name>
</gene>
<dbReference type="AlphaFoldDB" id="A0A8X6N2T7"/>
<reference evidence="2" key="1">
    <citation type="submission" date="2020-08" db="EMBL/GenBank/DDBJ databases">
        <title>Multicomponent nature underlies the extraordinary mechanical properties of spider dragline silk.</title>
        <authorList>
            <person name="Kono N."/>
            <person name="Nakamura H."/>
            <person name="Mori M."/>
            <person name="Yoshida Y."/>
            <person name="Ohtoshi R."/>
            <person name="Malay A.D."/>
            <person name="Moran D.A.P."/>
            <person name="Tomita M."/>
            <person name="Numata K."/>
            <person name="Arakawa K."/>
        </authorList>
    </citation>
    <scope>NUCLEOTIDE SEQUENCE</scope>
</reference>
<comment type="caution">
    <text evidence="2">The sequence shown here is derived from an EMBL/GenBank/DDBJ whole genome shotgun (WGS) entry which is preliminary data.</text>
</comment>
<evidence type="ECO:0000313" key="3">
    <source>
        <dbReference type="Proteomes" id="UP000887013"/>
    </source>
</evidence>
<evidence type="ECO:0000256" key="1">
    <source>
        <dbReference type="SAM" id="SignalP"/>
    </source>
</evidence>
<accession>A0A8X6N2T7</accession>
<feature type="signal peptide" evidence="1">
    <location>
        <begin position="1"/>
        <end position="16"/>
    </location>
</feature>
<evidence type="ECO:0000313" key="2">
    <source>
        <dbReference type="EMBL" id="GFS91227.1"/>
    </source>
</evidence>
<keyword evidence="3" id="KW-1185">Reference proteome</keyword>
<dbReference type="OrthoDB" id="10469326at2759"/>
<dbReference type="Proteomes" id="UP000887013">
    <property type="component" value="Unassembled WGS sequence"/>
</dbReference>
<proteinExistence type="predicted"/>
<sequence>MKSMIAFIALLACVAAVPSGHGSLVIHHKPGHHGYGHGYGGHGVWAMVMVWAMDWDMLTVMDMDIIKNPFLRWQKMDQMIFSKKS</sequence>
<keyword evidence="1" id="KW-0732">Signal</keyword>
<feature type="chain" id="PRO_5036444355" evidence="1">
    <location>
        <begin position="17"/>
        <end position="85"/>
    </location>
</feature>
<protein>
    <submittedName>
        <fullName evidence="2">Uncharacterized protein</fullName>
    </submittedName>
</protein>
<name>A0A8X6N2T7_NEPPI</name>
<organism evidence="2 3">
    <name type="scientific">Nephila pilipes</name>
    <name type="common">Giant wood spider</name>
    <name type="synonym">Nephila maculata</name>
    <dbReference type="NCBI Taxonomy" id="299642"/>
    <lineage>
        <taxon>Eukaryota</taxon>
        <taxon>Metazoa</taxon>
        <taxon>Ecdysozoa</taxon>
        <taxon>Arthropoda</taxon>
        <taxon>Chelicerata</taxon>
        <taxon>Arachnida</taxon>
        <taxon>Araneae</taxon>
        <taxon>Araneomorphae</taxon>
        <taxon>Entelegynae</taxon>
        <taxon>Araneoidea</taxon>
        <taxon>Nephilidae</taxon>
        <taxon>Nephila</taxon>
    </lineage>
</organism>
<dbReference type="EMBL" id="BMAW01099695">
    <property type="protein sequence ID" value="GFS91227.1"/>
    <property type="molecule type" value="Genomic_DNA"/>
</dbReference>